<reference evidence="1 2" key="1">
    <citation type="submission" date="2019-02" db="EMBL/GenBank/DDBJ databases">
        <title>Deep-cultivation of Planctomycetes and their phenomic and genomic characterization uncovers novel biology.</title>
        <authorList>
            <person name="Wiegand S."/>
            <person name="Jogler M."/>
            <person name="Boedeker C."/>
            <person name="Pinto D."/>
            <person name="Vollmers J."/>
            <person name="Rivas-Marin E."/>
            <person name="Kohn T."/>
            <person name="Peeters S.H."/>
            <person name="Heuer A."/>
            <person name="Rast P."/>
            <person name="Oberbeckmann S."/>
            <person name="Bunk B."/>
            <person name="Jeske O."/>
            <person name="Meyerdierks A."/>
            <person name="Storesund J.E."/>
            <person name="Kallscheuer N."/>
            <person name="Luecker S."/>
            <person name="Lage O.M."/>
            <person name="Pohl T."/>
            <person name="Merkel B.J."/>
            <person name="Hornburger P."/>
            <person name="Mueller R.-W."/>
            <person name="Bruemmer F."/>
            <person name="Labrenz M."/>
            <person name="Spormann A.M."/>
            <person name="Op den Camp H."/>
            <person name="Overmann J."/>
            <person name="Amann R."/>
            <person name="Jetten M.S.M."/>
            <person name="Mascher T."/>
            <person name="Medema M.H."/>
            <person name="Devos D.P."/>
            <person name="Kaster A.-K."/>
            <person name="Ovreas L."/>
            <person name="Rohde M."/>
            <person name="Galperin M.Y."/>
            <person name="Jogler C."/>
        </authorList>
    </citation>
    <scope>NUCLEOTIDE SEQUENCE [LARGE SCALE GENOMIC DNA]</scope>
    <source>
        <strain evidence="1 2">Pan181</strain>
    </source>
</reference>
<dbReference type="RefSeq" id="WP_145250183.1">
    <property type="nucleotide sequence ID" value="NZ_CP036278.1"/>
</dbReference>
<proteinExistence type="predicted"/>
<dbReference type="InterPro" id="IPR010272">
    <property type="entry name" value="T6SS_TssF"/>
</dbReference>
<dbReference type="PANTHER" id="PTHR35370:SF1">
    <property type="entry name" value="TYPE VI SECRETION SYSTEM COMPONENT TSSF1"/>
    <property type="match status" value="1"/>
</dbReference>
<dbReference type="Proteomes" id="UP000315750">
    <property type="component" value="Chromosome"/>
</dbReference>
<dbReference type="PANTHER" id="PTHR35370">
    <property type="entry name" value="CYTOPLASMIC PROTEIN-RELATED-RELATED"/>
    <property type="match status" value="1"/>
</dbReference>
<evidence type="ECO:0008006" key="3">
    <source>
        <dbReference type="Google" id="ProtNLM"/>
    </source>
</evidence>
<dbReference type="PIRSF" id="PIRSF028304">
    <property type="entry name" value="UCP028304"/>
    <property type="match status" value="1"/>
</dbReference>
<name>A0A518AUF9_9BACT</name>
<evidence type="ECO:0000313" key="1">
    <source>
        <dbReference type="EMBL" id="QDU58357.1"/>
    </source>
</evidence>
<accession>A0A518AUF9</accession>
<dbReference type="AlphaFoldDB" id="A0A518AUF9"/>
<dbReference type="Pfam" id="PF05947">
    <property type="entry name" value="T6SS_TssF"/>
    <property type="match status" value="1"/>
</dbReference>
<dbReference type="EMBL" id="CP036278">
    <property type="protein sequence ID" value="QDU58357.1"/>
    <property type="molecule type" value="Genomic_DNA"/>
</dbReference>
<dbReference type="NCBIfam" id="TIGR03359">
    <property type="entry name" value="VI_chp_6"/>
    <property type="match status" value="1"/>
</dbReference>
<keyword evidence="2" id="KW-1185">Reference proteome</keyword>
<protein>
    <recommendedName>
        <fullName evidence="3">Type VI secretion protein, VC_A0110 family</fullName>
    </recommendedName>
</protein>
<evidence type="ECO:0000313" key="2">
    <source>
        <dbReference type="Proteomes" id="UP000315750"/>
    </source>
</evidence>
<organism evidence="1 2">
    <name type="scientific">Aeoliella mucimassa</name>
    <dbReference type="NCBI Taxonomy" id="2527972"/>
    <lineage>
        <taxon>Bacteria</taxon>
        <taxon>Pseudomonadati</taxon>
        <taxon>Planctomycetota</taxon>
        <taxon>Planctomycetia</taxon>
        <taxon>Pirellulales</taxon>
        <taxon>Lacipirellulaceae</taxon>
        <taxon>Aeoliella</taxon>
    </lineage>
</organism>
<dbReference type="OrthoDB" id="9763676at2"/>
<sequence length="615" mass="68619">MSDTLYPYYERELHFIRREAEDFGCQYPAAAGQLLLERNRSRDPHVERLIEAFALLSARVQKKLDDDFPEITDGMLSMISPHYLAPIPSLAIAQINPNPASPQVTGLTIPRGTGLRSASVEGTRCRYQSCYPLKIWPIEVASAELLPPPFDRDLSVPNGTAAILKIRLKTHADLQFEQLDIDSLRFHLSGDQALMATLYELLLNHVTSIALGDGTDFTNARHLPIGSTITPVGFSKNEGLLPYPAATDHAYRLLTELFAFSEKFSFVDINGIGKENLVGVGQTLELRLALNRCDDALLREVDAQTFRLGCTPIVNLFAKVCEPIRNTKKASEYLVVPDLNDRDGYEVYSVDNVTGVAGNKGTEYTSLFGLNHENSWHGPGEARYYWQDQRRDSLRHNDRGTDVYLRLVDLDCNPHHPTNETITVRATCTNRDMPMRLPTGNDGLRFELESAMPVGAVRCLQHPTAPNRAALGHAAKWRLISHLSLNHLSLSETTKSTEALQELLRLYDYADKHTDPQRAIANSEMIDGISNVTARRCVTRVGGALEGGVCRGVAVDLTLDDQRYRSVGSFLFASVLERFFAQYCNANSFTKLHFSTEQEGLKRVWGARSGEVELL</sequence>
<gene>
    <name evidence="1" type="ORF">Pan181_45910</name>
</gene>
<dbReference type="KEGG" id="amuc:Pan181_45910"/>